<feature type="transmembrane region" description="Helical" evidence="8">
    <location>
        <begin position="90"/>
        <end position="108"/>
    </location>
</feature>
<evidence type="ECO:0000256" key="8">
    <source>
        <dbReference type="SAM" id="Phobius"/>
    </source>
</evidence>
<dbReference type="KEGG" id="pfer:IRI77_37850"/>
<keyword evidence="4 8" id="KW-0812">Transmembrane</keyword>
<evidence type="ECO:0000256" key="1">
    <source>
        <dbReference type="ARBA" id="ARBA00004651"/>
    </source>
</evidence>
<feature type="transmembrane region" description="Helical" evidence="8">
    <location>
        <begin position="141"/>
        <end position="162"/>
    </location>
</feature>
<keyword evidence="9" id="KW-0614">Plasmid</keyword>
<evidence type="ECO:0000313" key="10">
    <source>
        <dbReference type="Proteomes" id="UP000593892"/>
    </source>
</evidence>
<accession>A0A7S7NYU9</accession>
<dbReference type="InterPro" id="IPR019127">
    <property type="entry name" value="Exosortase"/>
</dbReference>
<name>A0A7S7NYU9_PALFE</name>
<keyword evidence="2" id="KW-1003">Cell membrane</keyword>
<feature type="transmembrane region" description="Helical" evidence="8">
    <location>
        <begin position="208"/>
        <end position="226"/>
    </location>
</feature>
<proteinExistence type="predicted"/>
<dbReference type="InterPro" id="IPR026392">
    <property type="entry name" value="Exo/Archaeosortase_dom"/>
</dbReference>
<feature type="transmembrane region" description="Helical" evidence="8">
    <location>
        <begin position="233"/>
        <end position="256"/>
    </location>
</feature>
<feature type="transmembrane region" description="Helical" evidence="8">
    <location>
        <begin position="31"/>
        <end position="50"/>
    </location>
</feature>
<evidence type="ECO:0000256" key="2">
    <source>
        <dbReference type="ARBA" id="ARBA00022475"/>
    </source>
</evidence>
<keyword evidence="5" id="KW-0378">Hydrolase</keyword>
<dbReference type="GO" id="GO:0005886">
    <property type="term" value="C:plasma membrane"/>
    <property type="evidence" value="ECO:0007669"/>
    <property type="project" value="UniProtKB-SubCell"/>
</dbReference>
<keyword evidence="3" id="KW-0645">Protease</keyword>
<dbReference type="EMBL" id="CP063850">
    <property type="protein sequence ID" value="QOY92314.1"/>
    <property type="molecule type" value="Genomic_DNA"/>
</dbReference>
<evidence type="ECO:0000313" key="9">
    <source>
        <dbReference type="EMBL" id="QOY92314.1"/>
    </source>
</evidence>
<feature type="transmembrane region" description="Helical" evidence="8">
    <location>
        <begin position="114"/>
        <end position="134"/>
    </location>
</feature>
<dbReference type="GO" id="GO:0006508">
    <property type="term" value="P:proteolysis"/>
    <property type="evidence" value="ECO:0007669"/>
    <property type="project" value="UniProtKB-KW"/>
</dbReference>
<keyword evidence="7 8" id="KW-0472">Membrane</keyword>
<evidence type="ECO:0000256" key="5">
    <source>
        <dbReference type="ARBA" id="ARBA00022801"/>
    </source>
</evidence>
<protein>
    <submittedName>
        <fullName evidence="9">Exosortase/archaeosortase family protein</fullName>
    </submittedName>
</protein>
<dbReference type="Pfam" id="PF09721">
    <property type="entry name" value="Exosortase_EpsH"/>
    <property type="match status" value="1"/>
</dbReference>
<geneLocation type="plasmid" evidence="9 10">
    <name>pPfer1</name>
</geneLocation>
<organism evidence="9 10">
    <name type="scientific">Paludibaculum fermentans</name>
    <dbReference type="NCBI Taxonomy" id="1473598"/>
    <lineage>
        <taxon>Bacteria</taxon>
        <taxon>Pseudomonadati</taxon>
        <taxon>Acidobacteriota</taxon>
        <taxon>Terriglobia</taxon>
        <taxon>Bryobacterales</taxon>
        <taxon>Bryobacteraceae</taxon>
        <taxon>Paludibaculum</taxon>
    </lineage>
</organism>
<keyword evidence="6 8" id="KW-1133">Transmembrane helix</keyword>
<dbReference type="GO" id="GO:0008233">
    <property type="term" value="F:peptidase activity"/>
    <property type="evidence" value="ECO:0007669"/>
    <property type="project" value="UniProtKB-KW"/>
</dbReference>
<dbReference type="RefSeq" id="WP_194453968.1">
    <property type="nucleotide sequence ID" value="NZ_CP063850.1"/>
</dbReference>
<keyword evidence="10" id="KW-1185">Reference proteome</keyword>
<evidence type="ECO:0000256" key="4">
    <source>
        <dbReference type="ARBA" id="ARBA00022692"/>
    </source>
</evidence>
<sequence length="309" mass="33740">MIVKLKVPVETNTNPGSLAAEQPPNSSLADVLIPVAWLLALLVICFAPTLRHLVQDWIKNEDMGHGFFVPVVSAYIAWLKRGDLVFPVKVNKWGLVIVVVAALQQYVATLGAELFLARTAFVFSIYGVTLYLCGTANFKKLLLPLGLLFFMVPLPAIVYTQITFPLQLFASRVAEDVLTLLGIPVLREGNVLELPSQKLSVVEACSGIRSLLSLSFLSLVYGYFFDNRPWMKFALLVATVPIAVLTNATRVTVTGILSERDPELARGFFHSAEGWLIFSVALALLLFTHHLIKLVIRHGAGGKGASAAV</sequence>
<evidence type="ECO:0000256" key="6">
    <source>
        <dbReference type="ARBA" id="ARBA00022989"/>
    </source>
</evidence>
<reference evidence="9 10" key="1">
    <citation type="submission" date="2020-10" db="EMBL/GenBank/DDBJ databases">
        <title>Complete genome sequence of Paludibaculum fermentans P105T, a facultatively anaerobic acidobacterium capable of dissimilatory Fe(III) reduction.</title>
        <authorList>
            <person name="Dedysh S.N."/>
            <person name="Beletsky A.V."/>
            <person name="Kulichevskaya I.S."/>
            <person name="Mardanov A.V."/>
            <person name="Ravin N.V."/>
        </authorList>
    </citation>
    <scope>NUCLEOTIDE SEQUENCE [LARGE SCALE GENOMIC DNA]</scope>
    <source>
        <strain evidence="9 10">P105</strain>
        <plasmid evidence="9 10">pPfer1</plasmid>
    </source>
</reference>
<dbReference type="InterPro" id="IPR013426">
    <property type="entry name" value="EpsH-like"/>
</dbReference>
<dbReference type="Proteomes" id="UP000593892">
    <property type="component" value="Plasmid pPfer1"/>
</dbReference>
<evidence type="ECO:0000256" key="7">
    <source>
        <dbReference type="ARBA" id="ARBA00023136"/>
    </source>
</evidence>
<gene>
    <name evidence="9" type="ORF">IRI77_37850</name>
</gene>
<dbReference type="AlphaFoldDB" id="A0A7S7NYU9"/>
<evidence type="ECO:0000256" key="3">
    <source>
        <dbReference type="ARBA" id="ARBA00022670"/>
    </source>
</evidence>
<dbReference type="NCBIfam" id="TIGR04178">
    <property type="entry name" value="exo_archaeo"/>
    <property type="match status" value="1"/>
</dbReference>
<dbReference type="NCBIfam" id="TIGR02602">
    <property type="entry name" value="8TM_EpsH"/>
    <property type="match status" value="1"/>
</dbReference>
<feature type="transmembrane region" description="Helical" evidence="8">
    <location>
        <begin position="276"/>
        <end position="296"/>
    </location>
</feature>
<comment type="subcellular location">
    <subcellularLocation>
        <location evidence="1">Cell membrane</location>
        <topology evidence="1">Multi-pass membrane protein</topology>
    </subcellularLocation>
</comment>